<name>A0A2I1FYQ5_9GLOM</name>
<accession>A0A2I1FYQ5</accession>
<proteinExistence type="predicted"/>
<comment type="caution">
    <text evidence="2">The sequence shown here is derived from an EMBL/GenBank/DDBJ whole genome shotgun (WGS) entry which is preliminary data.</text>
</comment>
<dbReference type="Proteomes" id="UP000234323">
    <property type="component" value="Unassembled WGS sequence"/>
</dbReference>
<gene>
    <name evidence="2" type="ORF">RhiirA4_415085</name>
</gene>
<dbReference type="VEuPathDB" id="FungiDB:RhiirA1_403707"/>
<dbReference type="VEuPathDB" id="FungiDB:RhiirFUN_015146"/>
<organism evidence="2 3">
    <name type="scientific">Rhizophagus irregularis</name>
    <dbReference type="NCBI Taxonomy" id="588596"/>
    <lineage>
        <taxon>Eukaryota</taxon>
        <taxon>Fungi</taxon>
        <taxon>Fungi incertae sedis</taxon>
        <taxon>Mucoromycota</taxon>
        <taxon>Glomeromycotina</taxon>
        <taxon>Glomeromycetes</taxon>
        <taxon>Glomerales</taxon>
        <taxon>Glomeraceae</taxon>
        <taxon>Rhizophagus</taxon>
    </lineage>
</organism>
<keyword evidence="3" id="KW-1185">Reference proteome</keyword>
<sequence>MDKIQHYLMKPLISHINEVNENSEEKILSAENDKLANDDDNIYSDPSDLSEFRVGDSFNDWNIVQDRVNMYAKYHIVLLYRVTICHLSDESDGSDLTDRMTDLSADETDNLNHPNLG</sequence>
<evidence type="ECO:0000256" key="1">
    <source>
        <dbReference type="SAM" id="MobiDB-lite"/>
    </source>
</evidence>
<protein>
    <submittedName>
        <fullName evidence="2">Uncharacterized protein</fullName>
    </submittedName>
</protein>
<reference evidence="2 3" key="1">
    <citation type="submission" date="2015-10" db="EMBL/GenBank/DDBJ databases">
        <title>Genome analyses suggest a sexual origin of heterokaryosis in a supposedly ancient asexual fungus.</title>
        <authorList>
            <person name="Ropars J."/>
            <person name="Sedzielewska K."/>
            <person name="Noel J."/>
            <person name="Charron P."/>
            <person name="Farinelli L."/>
            <person name="Marton T."/>
            <person name="Kruger M."/>
            <person name="Pelin A."/>
            <person name="Brachmann A."/>
            <person name="Corradi N."/>
        </authorList>
    </citation>
    <scope>NUCLEOTIDE SEQUENCE [LARGE SCALE GENOMIC DNA]</scope>
    <source>
        <strain evidence="2 3">A4</strain>
    </source>
</reference>
<dbReference type="AlphaFoldDB" id="A0A2I1FYQ5"/>
<evidence type="ECO:0000313" key="3">
    <source>
        <dbReference type="Proteomes" id="UP000234323"/>
    </source>
</evidence>
<evidence type="ECO:0000313" key="2">
    <source>
        <dbReference type="EMBL" id="PKY39505.1"/>
    </source>
</evidence>
<dbReference type="EMBL" id="LLXI01000066">
    <property type="protein sequence ID" value="PKY39505.1"/>
    <property type="molecule type" value="Genomic_DNA"/>
</dbReference>
<feature type="region of interest" description="Disordered" evidence="1">
    <location>
        <begin position="92"/>
        <end position="117"/>
    </location>
</feature>